<proteinExistence type="predicted"/>
<keyword evidence="1" id="KW-1133">Transmembrane helix</keyword>
<keyword evidence="1" id="KW-0812">Transmembrane</keyword>
<accession>A0A5P3MVU6</accession>
<dbReference type="AlphaFoldDB" id="A0A5P3MVU6"/>
<dbReference type="KEGG" id="naq:D0T90_10130"/>
<dbReference type="EMBL" id="CP031699">
    <property type="protein sequence ID" value="QEY24779.1"/>
    <property type="molecule type" value="Genomic_DNA"/>
</dbReference>
<organism evidence="2 3">
    <name type="scientific">Neisseria animalis</name>
    <dbReference type="NCBI Taxonomy" id="492"/>
    <lineage>
        <taxon>Bacteria</taxon>
        <taxon>Pseudomonadati</taxon>
        <taxon>Pseudomonadota</taxon>
        <taxon>Betaproteobacteria</taxon>
        <taxon>Neisseriales</taxon>
        <taxon>Neisseriaceae</taxon>
        <taxon>Neisseria</taxon>
    </lineage>
</organism>
<evidence type="ECO:0000313" key="3">
    <source>
        <dbReference type="Proteomes" id="UP000325536"/>
    </source>
</evidence>
<feature type="transmembrane region" description="Helical" evidence="1">
    <location>
        <begin position="55"/>
        <end position="79"/>
    </location>
</feature>
<gene>
    <name evidence="2" type="ORF">D0T90_10130</name>
</gene>
<evidence type="ECO:0000256" key="1">
    <source>
        <dbReference type="SAM" id="Phobius"/>
    </source>
</evidence>
<dbReference type="Proteomes" id="UP000325536">
    <property type="component" value="Chromosome"/>
</dbReference>
<keyword evidence="1" id="KW-0472">Membrane</keyword>
<reference evidence="2 3" key="1">
    <citation type="submission" date="2018-08" db="EMBL/GenBank/DDBJ databases">
        <title>Neisseria animalis ATCC 49930 complete genome.</title>
        <authorList>
            <person name="Veseli I.A."/>
            <person name="Mascarenhas dos Santos A.C."/>
            <person name="Buttler R."/>
            <person name="Pombert J.-F."/>
        </authorList>
    </citation>
    <scope>NUCLEOTIDE SEQUENCE [LARGE SCALE GENOMIC DNA]</scope>
    <source>
        <strain evidence="2 3">ATCC 49930</strain>
    </source>
</reference>
<sequence length="84" mass="9828">MIRLLNRRFDMSDKLKEWLCEEDKPLGRFTHWLARLGVSSKVVIDVRDFDEFETYCWCCCVWRGLIAGGLIGLLAGWLACKFLL</sequence>
<keyword evidence="3" id="KW-1185">Reference proteome</keyword>
<evidence type="ECO:0000313" key="2">
    <source>
        <dbReference type="EMBL" id="QEY24779.1"/>
    </source>
</evidence>
<protein>
    <submittedName>
        <fullName evidence="2">Uncharacterized protein</fullName>
    </submittedName>
</protein>
<name>A0A5P3MVU6_NEIAN</name>